<feature type="domain" description="Replication factor-A protein 1 N-terminal" evidence="21">
    <location>
        <begin position="386"/>
        <end position="488"/>
    </location>
</feature>
<keyword evidence="8 18" id="KW-0863">Zinc-finger</keyword>
<dbReference type="InterPro" id="IPR047192">
    <property type="entry name" value="Euk_RPA1_DBD_C"/>
</dbReference>
<dbReference type="PRINTS" id="PR00080">
    <property type="entry name" value="SDRFAMILY"/>
</dbReference>
<dbReference type="FunFam" id="2.40.50.140:FF:000041">
    <property type="entry name" value="Replication protein A subunit"/>
    <property type="match status" value="1"/>
</dbReference>
<accession>A0AAD6NLH9</accession>
<keyword evidence="14 18" id="KW-0238">DNA-binding</keyword>
<dbReference type="InterPro" id="IPR004365">
    <property type="entry name" value="NA-bd_OB_tRNA"/>
</dbReference>
<dbReference type="Gene3D" id="2.40.50.140">
    <property type="entry name" value="Nucleic acid-binding proteins"/>
    <property type="match status" value="4"/>
</dbReference>
<dbReference type="AlphaFoldDB" id="A0AAD6NLH9"/>
<dbReference type="GO" id="GO:0005662">
    <property type="term" value="C:DNA replication factor A complex"/>
    <property type="evidence" value="ECO:0007669"/>
    <property type="project" value="UniProtKB-ARBA"/>
</dbReference>
<protein>
    <recommendedName>
        <fullName evidence="18">Replication protein A subunit</fullName>
    </recommendedName>
</protein>
<keyword evidence="16 18" id="KW-0539">Nucleus</keyword>
<comment type="similarity">
    <text evidence="3 18">Belongs to the replication factor A protein 1 family.</text>
</comment>
<dbReference type="InterPro" id="IPR013955">
    <property type="entry name" value="Rep_factor-A_C"/>
</dbReference>
<feature type="compositionally biased region" description="Polar residues" evidence="19">
    <location>
        <begin position="515"/>
        <end position="526"/>
    </location>
</feature>
<dbReference type="InterPro" id="IPR004591">
    <property type="entry name" value="Rfa1"/>
</dbReference>
<dbReference type="CDD" id="cd04477">
    <property type="entry name" value="RPA1N"/>
    <property type="match status" value="1"/>
</dbReference>
<comment type="caution">
    <text evidence="24">The sequence shown here is derived from an EMBL/GenBank/DDBJ whole genome shotgun (WGS) entry which is preliminary data.</text>
</comment>
<comment type="function">
    <text evidence="18">As part of the replication protein A (RPA/RP-A), a single-stranded DNA-binding heterotrimeric complex, may play an essential role in DNA replication, recombination and repair. Binds and stabilizes single-stranded DNA intermediates, preventing complementary DNA reannealing and recruiting different proteins involved in DNA metabolism.</text>
</comment>
<dbReference type="PANTHER" id="PTHR24322:SF736">
    <property type="entry name" value="RETINOL DEHYDROGENASE 10"/>
    <property type="match status" value="1"/>
</dbReference>
<organism evidence="24 25">
    <name type="scientific">Drechslerella dactyloides</name>
    <name type="common">Nematode-trapping fungus</name>
    <name type="synonym">Arthrobotrys dactyloides</name>
    <dbReference type="NCBI Taxonomy" id="74499"/>
    <lineage>
        <taxon>Eukaryota</taxon>
        <taxon>Fungi</taxon>
        <taxon>Dikarya</taxon>
        <taxon>Ascomycota</taxon>
        <taxon>Pezizomycotina</taxon>
        <taxon>Orbiliomycetes</taxon>
        <taxon>Orbiliales</taxon>
        <taxon>Orbiliaceae</taxon>
        <taxon>Drechslerella</taxon>
    </lineage>
</organism>
<dbReference type="InterPro" id="IPR012340">
    <property type="entry name" value="NA-bd_OB-fold"/>
</dbReference>
<comment type="subcellular location">
    <subcellularLocation>
        <location evidence="2">Membrane</location>
        <topology evidence="2">Multi-pass membrane protein</topology>
    </subcellularLocation>
    <subcellularLocation>
        <location evidence="1 18">Nucleus</location>
    </subcellularLocation>
</comment>
<comment type="similarity">
    <text evidence="4">Belongs to the short-chain dehydrogenases/reductases (SDR) family.</text>
</comment>
<feature type="domain" description="Replication protein A OB" evidence="23">
    <location>
        <begin position="683"/>
        <end position="779"/>
    </location>
</feature>
<dbReference type="CDD" id="cd04474">
    <property type="entry name" value="RPA1_DBD_A"/>
    <property type="match status" value="1"/>
</dbReference>
<dbReference type="FunFam" id="2.40.50.140:FF:000064">
    <property type="entry name" value="Replication protein A subunit"/>
    <property type="match status" value="1"/>
</dbReference>
<evidence type="ECO:0000259" key="21">
    <source>
        <dbReference type="Pfam" id="PF04057"/>
    </source>
</evidence>
<evidence type="ECO:0000256" key="4">
    <source>
        <dbReference type="ARBA" id="ARBA00006484"/>
    </source>
</evidence>
<dbReference type="Gene3D" id="3.40.50.720">
    <property type="entry name" value="NAD(P)-binding Rossmann-like Domain"/>
    <property type="match status" value="1"/>
</dbReference>
<dbReference type="GO" id="GO:0006310">
    <property type="term" value="P:DNA recombination"/>
    <property type="evidence" value="ECO:0007669"/>
    <property type="project" value="InterPro"/>
</dbReference>
<dbReference type="Pfam" id="PF01336">
    <property type="entry name" value="tRNA_anti-codon"/>
    <property type="match status" value="1"/>
</dbReference>
<evidence type="ECO:0000256" key="3">
    <source>
        <dbReference type="ARBA" id="ARBA00005690"/>
    </source>
</evidence>
<evidence type="ECO:0000256" key="2">
    <source>
        <dbReference type="ARBA" id="ARBA00004141"/>
    </source>
</evidence>
<dbReference type="Pfam" id="PF00106">
    <property type="entry name" value="adh_short"/>
    <property type="match status" value="1"/>
</dbReference>
<evidence type="ECO:0000256" key="7">
    <source>
        <dbReference type="ARBA" id="ARBA00022723"/>
    </source>
</evidence>
<dbReference type="GO" id="GO:0006281">
    <property type="term" value="P:DNA repair"/>
    <property type="evidence" value="ECO:0007669"/>
    <property type="project" value="InterPro"/>
</dbReference>
<keyword evidence="5" id="KW-0812">Transmembrane</keyword>
<comment type="function">
    <text evidence="17">Catalyzes the reduction of all-trans-retinal to all-trans-retinol in the presence of NADPH.</text>
</comment>
<evidence type="ECO:0000256" key="8">
    <source>
        <dbReference type="ARBA" id="ARBA00022771"/>
    </source>
</evidence>
<dbReference type="SUPFAM" id="SSF50249">
    <property type="entry name" value="Nucleic acid-binding proteins"/>
    <property type="match status" value="4"/>
</dbReference>
<keyword evidence="25" id="KW-1185">Reference proteome</keyword>
<dbReference type="FunFam" id="2.40.50.140:FF:000090">
    <property type="entry name" value="Replication protein A subunit"/>
    <property type="match status" value="1"/>
</dbReference>
<feature type="compositionally biased region" description="Low complexity" evidence="19">
    <location>
        <begin position="530"/>
        <end position="552"/>
    </location>
</feature>
<sequence>MAPNQSVIPREGFVMDAVINFVKKYILNPRFTLPIFLFLRYTRKGQDFSADHQTLFKAIRKFVIWGVLFRINRYFNRGTQNNWVKDPSWVWNKEIAVVTGGSGGIGGHVVKALAEKGIKVVVLDVIDLTYEPPENVQFYKCDITSTSRIAEVAEEIRANVGNPTIVVNNAGVARGGTLLDATEKDIRFTFDVNILAHFWILKEFLPSMVKSNHGHIVTVASVAGYQTAPQIVDYAATKAAAISFHEGLTLELKHRYNAKKVRTTLVTQGLTKTPLFVGFGNESPFLFPEQHAESVADSIVGQILSGEGDHLILPKSYGILPGMRGQPAWLQTYLSNGTKHLMSNWHGRQVINPNEGAKGALQRPRRTQNIGIARNLPDIFDRMAQLSAGCLAAIFAAGCENPKEAWTNPVVQVLLVKKIEAQGKSPERYRIVLSDGLHFTQGMVGTQINHVMAEGKIDKGCLLKLTEFGTGKVKDKSVLILLGVELLEELGYPEKIGDPKQVTPESAAELADQQRAAQPTSTSNFYGNKPSNAGRSAAPAGAPSRGPARPNGSRGGSSVTISPIESLSPYHNRWTIKARCIQKTEVKKWRNQKGDGKLFAVTLMDQTGEIKATGFNDQCDALYDVFHEGEVYYITKCKVQIAKKQFSNIDNDYELTFERDSEVQKAEDEDDVPMPKYNFVSLEGLQSTEKDALVDVIGVIKEIGDSANITSQKTQKSFTKREVSIVDDTGYNVRLTVWGKYAEKFEVPPESVVAFKGVKVSDFGGRSLSMMNSSTMQVDPDLEEAHRLKGWFDGEGRDANFHSHEGLNRGAGAGAGKPSAYKTIQQATDENLGLSDTPDFYTLKATLSYIKTENLSYAACKTEGCNKKVIELDTGAWRCEKCNTSWPQPEWRYILTCSVYDHTGQSWLSVFDDAGKVIMGATAGDLHAMQEYDEQSYENTLKKAVAQTWVFRVRAKMDTYNDQQRVRNHVMSAHKPDYAAESHRLMEIISMYG</sequence>
<reference evidence="24" key="1">
    <citation type="submission" date="2023-01" db="EMBL/GenBank/DDBJ databases">
        <title>The chitinases involved in constricting ring structure development in the nematode-trapping fungus Drechslerella dactyloides.</title>
        <authorList>
            <person name="Wang R."/>
            <person name="Zhang L."/>
            <person name="Tang P."/>
            <person name="Li S."/>
            <person name="Liang L."/>
        </authorList>
    </citation>
    <scope>NUCLEOTIDE SEQUENCE</scope>
    <source>
        <strain evidence="24">YMF1.00031</strain>
    </source>
</reference>
<gene>
    <name evidence="24" type="ORF">Dda_3378</name>
</gene>
<evidence type="ECO:0000256" key="19">
    <source>
        <dbReference type="SAM" id="MobiDB-lite"/>
    </source>
</evidence>
<dbReference type="NCBIfam" id="TIGR00617">
    <property type="entry name" value="rpa1"/>
    <property type="match status" value="1"/>
</dbReference>
<dbReference type="CDD" id="cd04476">
    <property type="entry name" value="RPA1_DBD_C"/>
    <property type="match status" value="1"/>
</dbReference>
<dbReference type="GO" id="GO:0007004">
    <property type="term" value="P:telomere maintenance via telomerase"/>
    <property type="evidence" value="ECO:0007669"/>
    <property type="project" value="UniProtKB-ARBA"/>
</dbReference>
<evidence type="ECO:0000259" key="23">
    <source>
        <dbReference type="Pfam" id="PF16900"/>
    </source>
</evidence>
<evidence type="ECO:0000259" key="22">
    <source>
        <dbReference type="Pfam" id="PF08646"/>
    </source>
</evidence>
<comment type="subunit">
    <text evidence="18">Component of the heterotrimeric canonical replication protein A complex (RPA).</text>
</comment>
<evidence type="ECO:0000259" key="20">
    <source>
        <dbReference type="Pfam" id="PF01336"/>
    </source>
</evidence>
<keyword evidence="9 18" id="KW-0862">Zinc</keyword>
<evidence type="ECO:0000256" key="14">
    <source>
        <dbReference type="ARBA" id="ARBA00023125"/>
    </source>
</evidence>
<evidence type="ECO:0000256" key="6">
    <source>
        <dbReference type="ARBA" id="ARBA00022705"/>
    </source>
</evidence>
<dbReference type="Pfam" id="PF16900">
    <property type="entry name" value="REPA_OB_2"/>
    <property type="match status" value="1"/>
</dbReference>
<keyword evidence="7 18" id="KW-0479">Metal-binding</keyword>
<dbReference type="GO" id="GO:0052650">
    <property type="term" value="F:all-trans-retinol dehydrogenase (NADP+) activity"/>
    <property type="evidence" value="ECO:0007669"/>
    <property type="project" value="UniProtKB-ARBA"/>
</dbReference>
<dbReference type="FunFam" id="3.40.50.720:FF:000131">
    <property type="entry name" value="Short-chain dehydrogenase/reductase 3"/>
    <property type="match status" value="1"/>
</dbReference>
<dbReference type="GO" id="GO:0008270">
    <property type="term" value="F:zinc ion binding"/>
    <property type="evidence" value="ECO:0007669"/>
    <property type="project" value="UniProtKB-KW"/>
</dbReference>
<evidence type="ECO:0000256" key="9">
    <source>
        <dbReference type="ARBA" id="ARBA00022833"/>
    </source>
</evidence>
<dbReference type="CDD" id="cd04475">
    <property type="entry name" value="RPA1_DBD_B"/>
    <property type="match status" value="1"/>
</dbReference>
<evidence type="ECO:0000256" key="15">
    <source>
        <dbReference type="ARBA" id="ARBA00023136"/>
    </source>
</evidence>
<dbReference type="GO" id="GO:0000781">
    <property type="term" value="C:chromosome, telomeric region"/>
    <property type="evidence" value="ECO:0007669"/>
    <property type="project" value="UniProtKB-ARBA"/>
</dbReference>
<evidence type="ECO:0000256" key="13">
    <source>
        <dbReference type="ARBA" id="ARBA00023098"/>
    </source>
</evidence>
<evidence type="ECO:0000256" key="1">
    <source>
        <dbReference type="ARBA" id="ARBA00004123"/>
    </source>
</evidence>
<keyword evidence="6 18" id="KW-0235">DNA replication</keyword>
<keyword evidence="10" id="KW-0521">NADP</keyword>
<evidence type="ECO:0000256" key="16">
    <source>
        <dbReference type="ARBA" id="ARBA00023242"/>
    </source>
</evidence>
<dbReference type="EMBL" id="JAQGDS010000003">
    <property type="protein sequence ID" value="KAJ6262567.1"/>
    <property type="molecule type" value="Genomic_DNA"/>
</dbReference>
<dbReference type="CDD" id="cd05339">
    <property type="entry name" value="17beta-HSDXI-like_SDR_c"/>
    <property type="match status" value="1"/>
</dbReference>
<dbReference type="InterPro" id="IPR031657">
    <property type="entry name" value="REPA_OB_2"/>
</dbReference>
<dbReference type="SUPFAM" id="SSF51735">
    <property type="entry name" value="NAD(P)-binding Rossmann-fold domains"/>
    <property type="match status" value="1"/>
</dbReference>
<keyword evidence="15" id="KW-0472">Membrane</keyword>
<keyword evidence="11" id="KW-1133">Transmembrane helix</keyword>
<keyword evidence="12" id="KW-0560">Oxidoreductase</keyword>
<dbReference type="Pfam" id="PF04057">
    <property type="entry name" value="Rep-A_N"/>
    <property type="match status" value="1"/>
</dbReference>
<dbReference type="InterPro" id="IPR007199">
    <property type="entry name" value="Rep_factor-A_N"/>
</dbReference>
<keyword evidence="13" id="KW-0443">Lipid metabolism</keyword>
<dbReference type="GO" id="GO:0003697">
    <property type="term" value="F:single-stranded DNA binding"/>
    <property type="evidence" value="ECO:0007669"/>
    <property type="project" value="UniProtKB-ARBA"/>
</dbReference>
<dbReference type="PRINTS" id="PR00081">
    <property type="entry name" value="GDHRDH"/>
</dbReference>
<evidence type="ECO:0000313" key="25">
    <source>
        <dbReference type="Proteomes" id="UP001221413"/>
    </source>
</evidence>
<dbReference type="FunFam" id="2.40.50.140:FF:000117">
    <property type="entry name" value="Replication protein A subunit"/>
    <property type="match status" value="1"/>
</dbReference>
<evidence type="ECO:0000256" key="17">
    <source>
        <dbReference type="ARBA" id="ARBA00059620"/>
    </source>
</evidence>
<feature type="domain" description="OB" evidence="20">
    <location>
        <begin position="575"/>
        <end position="654"/>
    </location>
</feature>
<feature type="domain" description="Replication factor A C-terminal" evidence="22">
    <location>
        <begin position="840"/>
        <end position="985"/>
    </location>
</feature>
<dbReference type="Pfam" id="PF08646">
    <property type="entry name" value="Rep_fac-A_C"/>
    <property type="match status" value="1"/>
</dbReference>
<evidence type="ECO:0000256" key="11">
    <source>
        <dbReference type="ARBA" id="ARBA00022989"/>
    </source>
</evidence>
<evidence type="ECO:0000256" key="12">
    <source>
        <dbReference type="ARBA" id="ARBA00023002"/>
    </source>
</evidence>
<dbReference type="Proteomes" id="UP001221413">
    <property type="component" value="Unassembled WGS sequence"/>
</dbReference>
<proteinExistence type="inferred from homology"/>
<evidence type="ECO:0000256" key="5">
    <source>
        <dbReference type="ARBA" id="ARBA00022692"/>
    </source>
</evidence>
<dbReference type="InterPro" id="IPR002347">
    <property type="entry name" value="SDR_fam"/>
</dbReference>
<evidence type="ECO:0000313" key="24">
    <source>
        <dbReference type="EMBL" id="KAJ6262567.1"/>
    </source>
</evidence>
<dbReference type="GO" id="GO:0006260">
    <property type="term" value="P:DNA replication"/>
    <property type="evidence" value="ECO:0007669"/>
    <property type="project" value="UniProtKB-KW"/>
</dbReference>
<name>A0AAD6NLH9_DREDA</name>
<dbReference type="PANTHER" id="PTHR24322">
    <property type="entry name" value="PKSB"/>
    <property type="match status" value="1"/>
</dbReference>
<evidence type="ECO:0000256" key="10">
    <source>
        <dbReference type="ARBA" id="ARBA00022857"/>
    </source>
</evidence>
<evidence type="ECO:0000256" key="18">
    <source>
        <dbReference type="RuleBase" id="RU364130"/>
    </source>
</evidence>
<dbReference type="GO" id="GO:0016020">
    <property type="term" value="C:membrane"/>
    <property type="evidence" value="ECO:0007669"/>
    <property type="project" value="UniProtKB-SubCell"/>
</dbReference>
<feature type="region of interest" description="Disordered" evidence="19">
    <location>
        <begin position="495"/>
        <end position="564"/>
    </location>
</feature>
<dbReference type="InterPro" id="IPR036291">
    <property type="entry name" value="NAD(P)-bd_dom_sf"/>
</dbReference>